<evidence type="ECO:0000313" key="2">
    <source>
        <dbReference type="Proteomes" id="UP000005408"/>
    </source>
</evidence>
<reference evidence="1" key="1">
    <citation type="submission" date="2022-08" db="UniProtKB">
        <authorList>
            <consortium name="EnsemblMetazoa"/>
        </authorList>
    </citation>
    <scope>IDENTIFICATION</scope>
    <source>
        <strain evidence="1">05x7-T-G4-1.051#20</strain>
    </source>
</reference>
<organism evidence="1 2">
    <name type="scientific">Magallana gigas</name>
    <name type="common">Pacific oyster</name>
    <name type="synonym">Crassostrea gigas</name>
    <dbReference type="NCBI Taxonomy" id="29159"/>
    <lineage>
        <taxon>Eukaryota</taxon>
        <taxon>Metazoa</taxon>
        <taxon>Spiralia</taxon>
        <taxon>Lophotrochozoa</taxon>
        <taxon>Mollusca</taxon>
        <taxon>Bivalvia</taxon>
        <taxon>Autobranchia</taxon>
        <taxon>Pteriomorphia</taxon>
        <taxon>Ostreida</taxon>
        <taxon>Ostreoidea</taxon>
        <taxon>Ostreidae</taxon>
        <taxon>Magallana</taxon>
    </lineage>
</organism>
<evidence type="ECO:0000313" key="1">
    <source>
        <dbReference type="EnsemblMetazoa" id="G34121.1:cds"/>
    </source>
</evidence>
<protein>
    <submittedName>
        <fullName evidence="1">Uncharacterized protein</fullName>
    </submittedName>
</protein>
<dbReference type="Proteomes" id="UP000005408">
    <property type="component" value="Unassembled WGS sequence"/>
</dbReference>
<proteinExistence type="predicted"/>
<sequence>MFGNYQSVVAMLENMSYHQIHLSTATNDACPVSRQTVEDVDDCPDSVEKWKEAAARKNCAAYASQCDEPGRLVYHCVINSFANQTLEVCAYSKIIVLCVCTEYSLSGNRIQQNKINCSNTGSTPCPTGYNSTTAYKYPVCYKLAKENRRKGEPTTNKTDTFSTIDSTQNGYGFKLVCFYLY</sequence>
<keyword evidence="2" id="KW-1185">Reference proteome</keyword>
<accession>A0A8W8MRU3</accession>
<dbReference type="EnsemblMetazoa" id="G34121.1">
    <property type="protein sequence ID" value="G34121.1:cds"/>
    <property type="gene ID" value="G34121"/>
</dbReference>
<name>A0A8W8MRU3_MAGGI</name>
<dbReference type="AlphaFoldDB" id="A0A8W8MRU3"/>